<dbReference type="InterPro" id="IPR051163">
    <property type="entry name" value="Sodium:Solute_Symporter_SSF"/>
</dbReference>
<dbReference type="InterPro" id="IPR038377">
    <property type="entry name" value="Na/Glc_symporter_sf"/>
</dbReference>
<dbReference type="Gene3D" id="1.20.1730.10">
    <property type="entry name" value="Sodium/glucose cotransporter"/>
    <property type="match status" value="1"/>
</dbReference>
<keyword evidence="3" id="KW-0813">Transport</keyword>
<dbReference type="PANTHER" id="PTHR42985">
    <property type="entry name" value="SODIUM-COUPLED MONOCARBOXYLATE TRANSPORTER"/>
    <property type="match status" value="1"/>
</dbReference>
<evidence type="ECO:0000256" key="1">
    <source>
        <dbReference type="ARBA" id="ARBA00004651"/>
    </source>
</evidence>
<dbReference type="RefSeq" id="WP_110169267.1">
    <property type="nucleotide sequence ID" value="NZ_CP015136.1"/>
</dbReference>
<feature type="transmembrane region" description="Helical" evidence="12">
    <location>
        <begin position="279"/>
        <end position="298"/>
    </location>
</feature>
<sequence length="567" mass="61588">MHPVDWFIIALYLGWIIWTGVQHTRGSKEIEGYFLGHRSNPWWAVGLSVMATQLSAITMVGTTGQGYMDGLRFVQFYFGLPLAMVILSVTAVPFFHRAKVYTAYEYLERRFDVKTRTLTSALFLLSRGLSCGTIISAPAVILSIIMGWNLTLTVLLIGIPTAIYTMLGGVQAVTWTDVKQMYIIIFGLMAVAIALVLGLPGDVSVGDALRVAGATGRMQAFDFRFTLSETYTFWSGLIGGLFLMLSYFGCDQSQVQRYLTARSEDEASSSLYMSAYWKIPLQVLVLLIGVLVFVFYLFNEPPMLFNPVHEARVKQSALAGRYADAEQRFSAAFATRRVAARALASADDAPARASAETTFLDSDAALRAVRKDATALVQEVTGDRTYRDVNYVFPTFVTTHLPIGLIGIVLAAIMAAAMSSIAAELNALATTTVIDFYRRLLKPDAPDAHYLTVSRIATGAWGVFTCIVALFATNLGSLIEVVNRFGSFFYGSILGVFMLAMLTRRASGTGAFVGLIGGMTLVGSVAVLRPDISFLWHNVIGAFGVVVVGLLVSLVVPVTPPASDSIA</sequence>
<dbReference type="InterPro" id="IPR001734">
    <property type="entry name" value="Na/solute_symporter"/>
</dbReference>
<dbReference type="GO" id="GO:0015293">
    <property type="term" value="F:symporter activity"/>
    <property type="evidence" value="ECO:0007669"/>
    <property type="project" value="TreeGrafter"/>
</dbReference>
<evidence type="ECO:0000256" key="8">
    <source>
        <dbReference type="ARBA" id="ARBA00023065"/>
    </source>
</evidence>
<keyword evidence="9 12" id="KW-0472">Membrane</keyword>
<organism evidence="13 14">
    <name type="scientific">Luteitalea pratensis</name>
    <dbReference type="NCBI Taxonomy" id="1855912"/>
    <lineage>
        <taxon>Bacteria</taxon>
        <taxon>Pseudomonadati</taxon>
        <taxon>Acidobacteriota</taxon>
        <taxon>Vicinamibacteria</taxon>
        <taxon>Vicinamibacterales</taxon>
        <taxon>Vicinamibacteraceae</taxon>
        <taxon>Luteitalea</taxon>
    </lineage>
</organism>
<keyword evidence="10" id="KW-0739">Sodium transport</keyword>
<evidence type="ECO:0000256" key="5">
    <source>
        <dbReference type="ARBA" id="ARBA00022692"/>
    </source>
</evidence>
<feature type="transmembrane region" description="Helical" evidence="12">
    <location>
        <begin position="485"/>
        <end position="502"/>
    </location>
</feature>
<protein>
    <submittedName>
        <fullName evidence="13">Na(+)/glucose symporter</fullName>
    </submittedName>
</protein>
<dbReference type="PANTHER" id="PTHR42985:SF40">
    <property type="entry name" value="LD47995P-RELATED"/>
    <property type="match status" value="1"/>
</dbReference>
<dbReference type="KEGG" id="abac:LuPra_00468"/>
<reference evidence="14" key="2">
    <citation type="submission" date="2016-04" db="EMBL/GenBank/DDBJ databases">
        <title>First Complete Genome Sequence of a Subdivision 6 Acidobacterium.</title>
        <authorList>
            <person name="Huang S."/>
            <person name="Vieira S."/>
            <person name="Bunk B."/>
            <person name="Riedel T."/>
            <person name="Sproeer C."/>
            <person name="Overmann J."/>
        </authorList>
    </citation>
    <scope>NUCLEOTIDE SEQUENCE [LARGE SCALE GENOMIC DNA]</scope>
    <source>
        <strain evidence="14">DSM 100886 HEG_-6_39</strain>
    </source>
</reference>
<accession>A0A143PFK8</accession>
<evidence type="ECO:0000256" key="2">
    <source>
        <dbReference type="ARBA" id="ARBA00006434"/>
    </source>
</evidence>
<evidence type="ECO:0000256" key="9">
    <source>
        <dbReference type="ARBA" id="ARBA00023136"/>
    </source>
</evidence>
<dbReference type="OrthoDB" id="9810181at2"/>
<dbReference type="STRING" id="1855912.LuPra_00468"/>
<dbReference type="GO" id="GO:0005886">
    <property type="term" value="C:plasma membrane"/>
    <property type="evidence" value="ECO:0007669"/>
    <property type="project" value="UniProtKB-SubCell"/>
</dbReference>
<dbReference type="Pfam" id="PF00474">
    <property type="entry name" value="SSF"/>
    <property type="match status" value="2"/>
</dbReference>
<evidence type="ECO:0000256" key="7">
    <source>
        <dbReference type="ARBA" id="ARBA00023053"/>
    </source>
</evidence>
<feature type="transmembrane region" description="Helical" evidence="12">
    <location>
        <begin position="6"/>
        <end position="21"/>
    </location>
</feature>
<reference evidence="13 14" key="1">
    <citation type="journal article" date="2016" name="Genome Announc.">
        <title>First Complete Genome Sequence of a Subdivision 6 Acidobacterium Strain.</title>
        <authorList>
            <person name="Huang S."/>
            <person name="Vieira S."/>
            <person name="Bunk B."/>
            <person name="Riedel T."/>
            <person name="Sproer C."/>
            <person name="Overmann J."/>
        </authorList>
    </citation>
    <scope>NUCLEOTIDE SEQUENCE [LARGE SCALE GENOMIC DNA]</scope>
    <source>
        <strain evidence="14">DSM 100886 HEG_-6_39</strain>
    </source>
</reference>
<keyword evidence="14" id="KW-1185">Reference proteome</keyword>
<gene>
    <name evidence="13" type="primary">sglT_1</name>
    <name evidence="13" type="ORF">LuPra_00468</name>
</gene>
<name>A0A143PFK8_LUTPR</name>
<dbReference type="CDD" id="cd11494">
    <property type="entry name" value="SLC5sbd_NIS-like_u2"/>
    <property type="match status" value="1"/>
</dbReference>
<proteinExistence type="inferred from homology"/>
<evidence type="ECO:0000256" key="11">
    <source>
        <dbReference type="RuleBase" id="RU362091"/>
    </source>
</evidence>
<feature type="transmembrane region" description="Helical" evidence="12">
    <location>
        <begin position="509"/>
        <end position="528"/>
    </location>
</feature>
<keyword evidence="6 12" id="KW-1133">Transmembrane helix</keyword>
<dbReference type="EMBL" id="CP015136">
    <property type="protein sequence ID" value="AMY07301.1"/>
    <property type="molecule type" value="Genomic_DNA"/>
</dbReference>
<feature type="transmembrane region" description="Helical" evidence="12">
    <location>
        <begin position="403"/>
        <end position="429"/>
    </location>
</feature>
<feature type="transmembrane region" description="Helical" evidence="12">
    <location>
        <begin position="534"/>
        <end position="556"/>
    </location>
</feature>
<keyword evidence="4" id="KW-1003">Cell membrane</keyword>
<comment type="similarity">
    <text evidence="2 11">Belongs to the sodium:solute symporter (SSF) (TC 2.A.21) family.</text>
</comment>
<evidence type="ECO:0000313" key="13">
    <source>
        <dbReference type="EMBL" id="AMY07301.1"/>
    </source>
</evidence>
<keyword evidence="5 12" id="KW-0812">Transmembrane</keyword>
<feature type="transmembrane region" description="Helical" evidence="12">
    <location>
        <begin position="152"/>
        <end position="170"/>
    </location>
</feature>
<feature type="transmembrane region" description="Helical" evidence="12">
    <location>
        <begin position="231"/>
        <end position="250"/>
    </location>
</feature>
<dbReference type="AlphaFoldDB" id="A0A143PFK8"/>
<comment type="subcellular location">
    <subcellularLocation>
        <location evidence="1">Cell membrane</location>
        <topology evidence="1">Multi-pass membrane protein</topology>
    </subcellularLocation>
</comment>
<keyword evidence="7" id="KW-0915">Sodium</keyword>
<evidence type="ECO:0000256" key="10">
    <source>
        <dbReference type="ARBA" id="ARBA00023201"/>
    </source>
</evidence>
<feature type="transmembrane region" description="Helical" evidence="12">
    <location>
        <begin position="42"/>
        <end position="62"/>
    </location>
</feature>
<evidence type="ECO:0000256" key="12">
    <source>
        <dbReference type="SAM" id="Phobius"/>
    </source>
</evidence>
<feature type="transmembrane region" description="Helical" evidence="12">
    <location>
        <begin position="74"/>
        <end position="96"/>
    </location>
</feature>
<dbReference type="GO" id="GO:0006814">
    <property type="term" value="P:sodium ion transport"/>
    <property type="evidence" value="ECO:0007669"/>
    <property type="project" value="UniProtKB-KW"/>
</dbReference>
<keyword evidence="8" id="KW-0406">Ion transport</keyword>
<dbReference type="Proteomes" id="UP000076079">
    <property type="component" value="Chromosome"/>
</dbReference>
<dbReference type="PROSITE" id="PS50283">
    <property type="entry name" value="NA_SOLUT_SYMP_3"/>
    <property type="match status" value="1"/>
</dbReference>
<evidence type="ECO:0000256" key="4">
    <source>
        <dbReference type="ARBA" id="ARBA00022475"/>
    </source>
</evidence>
<evidence type="ECO:0000313" key="14">
    <source>
        <dbReference type="Proteomes" id="UP000076079"/>
    </source>
</evidence>
<evidence type="ECO:0000256" key="6">
    <source>
        <dbReference type="ARBA" id="ARBA00022989"/>
    </source>
</evidence>
<feature type="transmembrane region" description="Helical" evidence="12">
    <location>
        <begin position="117"/>
        <end position="146"/>
    </location>
</feature>
<evidence type="ECO:0000256" key="3">
    <source>
        <dbReference type="ARBA" id="ARBA00022448"/>
    </source>
</evidence>
<feature type="transmembrane region" description="Helical" evidence="12">
    <location>
        <begin position="182"/>
        <end position="201"/>
    </location>
</feature>
<feature type="transmembrane region" description="Helical" evidence="12">
    <location>
        <begin position="450"/>
        <end position="473"/>
    </location>
</feature>